<evidence type="ECO:0000259" key="18">
    <source>
        <dbReference type="PROSITE" id="PS50089"/>
    </source>
</evidence>
<dbReference type="PROSITE" id="PS50859">
    <property type="entry name" value="LONGIN"/>
    <property type="match status" value="1"/>
</dbReference>
<comment type="similarity">
    <text evidence="4">Belongs to the synaptobrevin family.</text>
</comment>
<dbReference type="EMBL" id="VIEB01000078">
    <property type="protein sequence ID" value="TQE07907.1"/>
    <property type="molecule type" value="Genomic_DNA"/>
</dbReference>
<evidence type="ECO:0000256" key="3">
    <source>
        <dbReference type="ARBA" id="ARBA00004906"/>
    </source>
</evidence>
<keyword evidence="6" id="KW-0808">Transferase</keyword>
<dbReference type="SMART" id="SM00184">
    <property type="entry name" value="RING"/>
    <property type="match status" value="1"/>
</dbReference>
<comment type="pathway">
    <text evidence="3">Protein modification; protein ubiquitination.</text>
</comment>
<dbReference type="GO" id="GO:0061630">
    <property type="term" value="F:ubiquitin protein ligase activity"/>
    <property type="evidence" value="ECO:0007669"/>
    <property type="project" value="UniProtKB-EC"/>
</dbReference>
<evidence type="ECO:0000256" key="14">
    <source>
        <dbReference type="ARBA" id="ARBA00024209"/>
    </source>
</evidence>
<keyword evidence="13 17" id="KW-0472">Membrane</keyword>
<dbReference type="SUPFAM" id="SSF64356">
    <property type="entry name" value="SNARE-like"/>
    <property type="match status" value="1"/>
</dbReference>
<dbReference type="InterPro" id="IPR011012">
    <property type="entry name" value="Longin-like_dom_sf"/>
</dbReference>
<comment type="caution">
    <text evidence="20">The sequence shown here is derived from an EMBL/GenBank/DDBJ whole genome shotgun (WGS) entry which is preliminary data.</text>
</comment>
<sequence length="635" mass="71003">MCYNHVYPRSSSANSESCNNSKSSSSSRKESWFKMYQFLVFCIPILFTFILLFVFYLFYIRPRRLSWSSLRTPTPLPPPGNHTVELGLKKELREMLPIIVYKESFSVRDTQCSVCLGDYVAEDRLQQIPSCGHTFHIDCIDSWLSTHSTCPLCRSSLLSAHKYQNESPDVPVEPSHESSVAVNNSVTSLLQMPQACEETKATEFSGLRNGEPTSAQNSSKEDASSEWVDCKRGLRDTGNGTQVHQHTGGSSGTNKYMDAFGWETTSSLQSFQIDLALVLLGWERSEQFWFGCSLESGVWRLKFEQQQEQQQQLLVFGFLKGNHIRNRNPLRNPIFKSSSDTRLQVELRINSNGVLVMGSVQNTVYYCCVSRGNRILYVHSGGDGEIDNLASLCLEKTPPFHRWYFETVGKRTYGFLIEDAYVYFTIVDDSLGNTGVLQFLEHLRDEFKKVSRKGSRGSLSSVMSSVGIQEQLVPVIHRLITSLENVSHGGSNWTAEASPSLHAGLSPSPSSANGQIEVANSTKAPLLGKSSKQDKKKAKEHVIAMRDIELEEHRKSTDRGVSIDSANSGSNNQAGAGSSIALQKDLGSMRIRSGSQSIRKKWCRQVRIVLAVDAAVCVILFVIWLWICHGTECIR</sequence>
<keyword evidence="10" id="KW-0833">Ubl conjugation pathway</keyword>
<protein>
    <recommendedName>
        <fullName evidence="5">RING-type E3 ubiquitin transferase</fullName>
        <ecNumber evidence="5">2.3.2.27</ecNumber>
    </recommendedName>
</protein>
<keyword evidence="12 17" id="KW-1133">Transmembrane helix</keyword>
<evidence type="ECO:0000313" key="21">
    <source>
        <dbReference type="Proteomes" id="UP000315295"/>
    </source>
</evidence>
<dbReference type="InterPro" id="IPR013083">
    <property type="entry name" value="Znf_RING/FYVE/PHD"/>
</dbReference>
<organism evidence="20 21">
    <name type="scientific">Malus baccata</name>
    <name type="common">Siberian crab apple</name>
    <name type="synonym">Pyrus baccata</name>
    <dbReference type="NCBI Taxonomy" id="106549"/>
    <lineage>
        <taxon>Eukaryota</taxon>
        <taxon>Viridiplantae</taxon>
        <taxon>Streptophyta</taxon>
        <taxon>Embryophyta</taxon>
        <taxon>Tracheophyta</taxon>
        <taxon>Spermatophyta</taxon>
        <taxon>Magnoliopsida</taxon>
        <taxon>eudicotyledons</taxon>
        <taxon>Gunneridae</taxon>
        <taxon>Pentapetalae</taxon>
        <taxon>rosids</taxon>
        <taxon>fabids</taxon>
        <taxon>Rosales</taxon>
        <taxon>Rosaceae</taxon>
        <taxon>Amygdaloideae</taxon>
        <taxon>Maleae</taxon>
        <taxon>Malus</taxon>
    </lineage>
</organism>
<dbReference type="GO" id="GO:0016020">
    <property type="term" value="C:membrane"/>
    <property type="evidence" value="ECO:0007669"/>
    <property type="project" value="UniProtKB-SubCell"/>
</dbReference>
<evidence type="ECO:0000256" key="11">
    <source>
        <dbReference type="ARBA" id="ARBA00022833"/>
    </source>
</evidence>
<dbReference type="SUPFAM" id="SSF57850">
    <property type="entry name" value="RING/U-box"/>
    <property type="match status" value="1"/>
</dbReference>
<feature type="transmembrane region" description="Helical" evidence="17">
    <location>
        <begin position="35"/>
        <end position="59"/>
    </location>
</feature>
<evidence type="ECO:0000256" key="16">
    <source>
        <dbReference type="SAM" id="MobiDB-lite"/>
    </source>
</evidence>
<evidence type="ECO:0000256" key="9">
    <source>
        <dbReference type="ARBA" id="ARBA00022771"/>
    </source>
</evidence>
<dbReference type="Pfam" id="PF13639">
    <property type="entry name" value="zf-RING_2"/>
    <property type="match status" value="1"/>
</dbReference>
<dbReference type="PROSITE" id="PS50089">
    <property type="entry name" value="ZF_RING_2"/>
    <property type="match status" value="1"/>
</dbReference>
<dbReference type="InterPro" id="IPR044783">
    <property type="entry name" value="PHYL"/>
</dbReference>
<dbReference type="SMART" id="SM01270">
    <property type="entry name" value="Longin"/>
    <property type="match status" value="1"/>
</dbReference>
<evidence type="ECO:0000256" key="6">
    <source>
        <dbReference type="ARBA" id="ARBA00022679"/>
    </source>
</evidence>
<keyword evidence="11" id="KW-0862">Zinc</keyword>
<dbReference type="GO" id="GO:0008270">
    <property type="term" value="F:zinc ion binding"/>
    <property type="evidence" value="ECO:0007669"/>
    <property type="project" value="UniProtKB-KW"/>
</dbReference>
<feature type="domain" description="RING-type" evidence="18">
    <location>
        <begin position="112"/>
        <end position="154"/>
    </location>
</feature>
<dbReference type="Proteomes" id="UP000315295">
    <property type="component" value="Unassembled WGS sequence"/>
</dbReference>
<evidence type="ECO:0000256" key="10">
    <source>
        <dbReference type="ARBA" id="ARBA00022786"/>
    </source>
</evidence>
<evidence type="ECO:0000313" key="20">
    <source>
        <dbReference type="EMBL" id="TQE07907.1"/>
    </source>
</evidence>
<feature type="region of interest" description="Disordered" evidence="16">
    <location>
        <begin position="494"/>
        <end position="515"/>
    </location>
</feature>
<keyword evidence="21" id="KW-1185">Reference proteome</keyword>
<feature type="compositionally biased region" description="Low complexity" evidence="16">
    <location>
        <begin position="9"/>
        <end position="26"/>
    </location>
</feature>
<keyword evidence="9 15" id="KW-0863">Zinc-finger</keyword>
<dbReference type="AlphaFoldDB" id="A0A540NA35"/>
<proteinExistence type="inferred from homology"/>
<evidence type="ECO:0000256" key="17">
    <source>
        <dbReference type="SAM" id="Phobius"/>
    </source>
</evidence>
<evidence type="ECO:0000256" key="1">
    <source>
        <dbReference type="ARBA" id="ARBA00000900"/>
    </source>
</evidence>
<feature type="transmembrane region" description="Helical" evidence="17">
    <location>
        <begin position="608"/>
        <end position="627"/>
    </location>
</feature>
<dbReference type="FunFam" id="3.30.40.10:FF:000503">
    <property type="entry name" value="RING-H2 finger protein ATL7"/>
    <property type="match status" value="1"/>
</dbReference>
<feature type="region of interest" description="Disordered" evidence="16">
    <location>
        <begin position="201"/>
        <end position="223"/>
    </location>
</feature>
<feature type="region of interest" description="Disordered" evidence="16">
    <location>
        <begin position="1"/>
        <end position="26"/>
    </location>
</feature>
<evidence type="ECO:0000259" key="19">
    <source>
        <dbReference type="PROSITE" id="PS50859"/>
    </source>
</evidence>
<evidence type="ECO:0000256" key="15">
    <source>
        <dbReference type="PROSITE-ProRule" id="PRU00175"/>
    </source>
</evidence>
<keyword evidence="7 17" id="KW-0812">Transmembrane</keyword>
<name>A0A540NA35_MALBA</name>
<comment type="similarity">
    <text evidence="14">Belongs to the RING-type zinc finger family. ATL subfamily.</text>
</comment>
<comment type="subcellular location">
    <subcellularLocation>
        <location evidence="2">Membrane</location>
        <topology evidence="2">Single-pass membrane protein</topology>
    </subcellularLocation>
</comment>
<feature type="region of interest" description="Disordered" evidence="16">
    <location>
        <begin position="545"/>
        <end position="577"/>
    </location>
</feature>
<evidence type="ECO:0000256" key="7">
    <source>
        <dbReference type="ARBA" id="ARBA00022692"/>
    </source>
</evidence>
<accession>A0A540NA35</accession>
<evidence type="ECO:0000256" key="13">
    <source>
        <dbReference type="ARBA" id="ARBA00023136"/>
    </source>
</evidence>
<evidence type="ECO:0000256" key="2">
    <source>
        <dbReference type="ARBA" id="ARBA00004167"/>
    </source>
</evidence>
<dbReference type="STRING" id="106549.A0A540NA35"/>
<dbReference type="InterPro" id="IPR010908">
    <property type="entry name" value="Longin_dom"/>
</dbReference>
<feature type="domain" description="Longin" evidence="19">
    <location>
        <begin position="345"/>
        <end position="449"/>
    </location>
</feature>
<comment type="catalytic activity">
    <reaction evidence="1">
        <text>S-ubiquitinyl-[E2 ubiquitin-conjugating enzyme]-L-cysteine + [acceptor protein]-L-lysine = [E2 ubiquitin-conjugating enzyme]-L-cysteine + N(6)-ubiquitinyl-[acceptor protein]-L-lysine.</text>
        <dbReference type="EC" id="2.3.2.27"/>
    </reaction>
</comment>
<dbReference type="PANTHER" id="PTHR47461">
    <property type="entry name" value="PHYTOLONGIN PHYL1.2"/>
    <property type="match status" value="1"/>
</dbReference>
<feature type="compositionally biased region" description="Basic and acidic residues" evidence="16">
    <location>
        <begin position="545"/>
        <end position="558"/>
    </location>
</feature>
<dbReference type="InterPro" id="IPR001841">
    <property type="entry name" value="Znf_RING"/>
</dbReference>
<feature type="compositionally biased region" description="Low complexity" evidence="16">
    <location>
        <begin position="565"/>
        <end position="577"/>
    </location>
</feature>
<dbReference type="Gene3D" id="3.30.450.50">
    <property type="entry name" value="Longin domain"/>
    <property type="match status" value="1"/>
</dbReference>
<dbReference type="PANTHER" id="PTHR47461:SF1">
    <property type="entry name" value="PHYTOLONGIN PHYL1.2"/>
    <property type="match status" value="1"/>
</dbReference>
<dbReference type="Gene3D" id="3.30.40.10">
    <property type="entry name" value="Zinc/RING finger domain, C3HC4 (zinc finger)"/>
    <property type="match status" value="1"/>
</dbReference>
<reference evidence="20 21" key="1">
    <citation type="journal article" date="2019" name="G3 (Bethesda)">
        <title>Sequencing of a Wild Apple (Malus baccata) Genome Unravels the Differences Between Cultivated and Wild Apple Species Regarding Disease Resistance and Cold Tolerance.</title>
        <authorList>
            <person name="Chen X."/>
        </authorList>
    </citation>
    <scope>NUCLEOTIDE SEQUENCE [LARGE SCALE GENOMIC DNA]</scope>
    <source>
        <strain evidence="21">cv. Shandingzi</strain>
        <tissue evidence="20">Leaves</tissue>
    </source>
</reference>
<evidence type="ECO:0000256" key="12">
    <source>
        <dbReference type="ARBA" id="ARBA00022989"/>
    </source>
</evidence>
<dbReference type="EC" id="2.3.2.27" evidence="5"/>
<evidence type="ECO:0000256" key="8">
    <source>
        <dbReference type="ARBA" id="ARBA00022723"/>
    </source>
</evidence>
<evidence type="ECO:0000256" key="5">
    <source>
        <dbReference type="ARBA" id="ARBA00012483"/>
    </source>
</evidence>
<evidence type="ECO:0000256" key="4">
    <source>
        <dbReference type="ARBA" id="ARBA00008025"/>
    </source>
</evidence>
<dbReference type="CDD" id="cd16461">
    <property type="entry name" value="RING-H2_EL5-like"/>
    <property type="match status" value="1"/>
</dbReference>
<keyword evidence="8" id="KW-0479">Metal-binding</keyword>
<gene>
    <name evidence="20" type="ORF">C1H46_006440</name>
</gene>